<sequence length="431" mass="45924">MTYIPKSPRARAMMERKLALQAAEGEAAASSARVPAVESLGVGGPGGRAGQPEAPAFTGDHESEGEEQNPPLSSAPACVGAGIADRGVVADAEASDEIRADDQGSHHPQTRCGEATSATPSEEEGADDRTALLPQTHFTDTTATSSLGHHTIFTPQAQGAFLASLAYRGNVRLACRAASVSAQTVYRARRRSAGFARAWDAALASARVVAEDALADRALDGWEEPVFYHGEEIARRRRYSDRLLLAHLARLDAVAAREGVAEGLAVLDDQIEALGRGEALEEVVPVLRDDISTSSISPQDERSLRDDAATSSASPQDDYDQDPVPSVPSCRECGGRCDDPAAHAAGELGPEDCQWFGNRLERMHAARPLGVKQPHELAQEMVVPLDGAHPDPLDLSDEVEALQLEAFEADGHEWWLVTTYDEMMASCTFSG</sequence>
<keyword evidence="3" id="KW-1185">Reference proteome</keyword>
<evidence type="ECO:0008006" key="4">
    <source>
        <dbReference type="Google" id="ProtNLM"/>
    </source>
</evidence>
<evidence type="ECO:0000313" key="3">
    <source>
        <dbReference type="Proteomes" id="UP000460290"/>
    </source>
</evidence>
<gene>
    <name evidence="2" type="ORF">GRI35_11135</name>
</gene>
<protein>
    <recommendedName>
        <fullName evidence="4">Homeodomain-like domain-containing protein</fullName>
    </recommendedName>
</protein>
<proteinExistence type="predicted"/>
<reference evidence="2 3" key="1">
    <citation type="submission" date="2019-12" db="EMBL/GenBank/DDBJ databases">
        <title>Genomic-based taxomic classification of the family Erythrobacteraceae.</title>
        <authorList>
            <person name="Xu L."/>
        </authorList>
    </citation>
    <scope>NUCLEOTIDE SEQUENCE [LARGE SCALE GENOMIC DNA]</scope>
    <source>
        <strain evidence="2 3">KCTC 42006</strain>
    </source>
</reference>
<organism evidence="2 3">
    <name type="scientific">Pontixanthobacter aestiaquae</name>
    <dbReference type="NCBI Taxonomy" id="1509367"/>
    <lineage>
        <taxon>Bacteria</taxon>
        <taxon>Pseudomonadati</taxon>
        <taxon>Pseudomonadota</taxon>
        <taxon>Alphaproteobacteria</taxon>
        <taxon>Sphingomonadales</taxon>
        <taxon>Erythrobacteraceae</taxon>
        <taxon>Pontixanthobacter</taxon>
    </lineage>
</organism>
<dbReference type="AlphaFoldDB" id="A0A844Z7X9"/>
<feature type="compositionally biased region" description="Basic and acidic residues" evidence="1">
    <location>
        <begin position="299"/>
        <end position="308"/>
    </location>
</feature>
<accession>A0A844Z7X9</accession>
<name>A0A844Z7X9_9SPHN</name>
<feature type="compositionally biased region" description="Low complexity" evidence="1">
    <location>
        <begin position="21"/>
        <end position="32"/>
    </location>
</feature>
<dbReference type="OrthoDB" id="7428067at2"/>
<feature type="region of interest" description="Disordered" evidence="1">
    <location>
        <begin position="291"/>
        <end position="328"/>
    </location>
</feature>
<dbReference type="RefSeq" id="WP_160614219.1">
    <property type="nucleotide sequence ID" value="NZ_JAUFQM010000001.1"/>
</dbReference>
<evidence type="ECO:0000256" key="1">
    <source>
        <dbReference type="SAM" id="MobiDB-lite"/>
    </source>
</evidence>
<evidence type="ECO:0000313" key="2">
    <source>
        <dbReference type="EMBL" id="MXO83918.1"/>
    </source>
</evidence>
<dbReference type="EMBL" id="WTYZ01000001">
    <property type="protein sequence ID" value="MXO83918.1"/>
    <property type="molecule type" value="Genomic_DNA"/>
</dbReference>
<feature type="region of interest" description="Disordered" evidence="1">
    <location>
        <begin position="21"/>
        <end position="79"/>
    </location>
</feature>
<dbReference type="Proteomes" id="UP000460290">
    <property type="component" value="Unassembled WGS sequence"/>
</dbReference>
<feature type="region of interest" description="Disordered" evidence="1">
    <location>
        <begin position="98"/>
        <end position="127"/>
    </location>
</feature>
<comment type="caution">
    <text evidence="2">The sequence shown here is derived from an EMBL/GenBank/DDBJ whole genome shotgun (WGS) entry which is preliminary data.</text>
</comment>